<dbReference type="KEGG" id="hsal:JMJ58_19535"/>
<dbReference type="RefSeq" id="WP_204747690.1">
    <property type="nucleotide sequence ID" value="NZ_CP069188.1"/>
</dbReference>
<dbReference type="OrthoDB" id="380525at2157"/>
<evidence type="ECO:0000313" key="2">
    <source>
        <dbReference type="Proteomes" id="UP000637819"/>
    </source>
</evidence>
<keyword evidence="2" id="KW-1185">Reference proteome</keyword>
<accession>A0A8T8DZQ5</accession>
<name>A0A8T8DZQ5_9EURY</name>
<reference evidence="1 2" key="1">
    <citation type="submission" date="2021-01" db="EMBL/GenBank/DDBJ databases">
        <title>Genome Sequence and Methylation Pattern of Haloterrigena salifodinae BOL5-1, An Extremely Halophilic Archaeon from a Bolivian Salt Mine.</title>
        <authorList>
            <person name="DasSarma P."/>
            <person name="Anton B.P."/>
            <person name="DasSarma S.L."/>
            <person name="von Ehrenheim H.A.L."/>
            <person name="Martinez F.L."/>
            <person name="Guzman D."/>
            <person name="Roberts R.J."/>
            <person name="DasSarma S."/>
        </authorList>
    </citation>
    <scope>NUCLEOTIDE SEQUENCE [LARGE SCALE GENOMIC DNA]</scope>
    <source>
        <strain evidence="1 2">BOL5-1</strain>
    </source>
</reference>
<gene>
    <name evidence="1" type="ORF">JMJ58_19535</name>
</gene>
<dbReference type="EMBL" id="CP069188">
    <property type="protein sequence ID" value="QRV15074.1"/>
    <property type="molecule type" value="Genomic_DNA"/>
</dbReference>
<dbReference type="GeneID" id="62877365"/>
<protein>
    <submittedName>
        <fullName evidence="1">Uncharacterized protein</fullName>
    </submittedName>
</protein>
<organism evidence="1 2">
    <name type="scientific">Haloterrigena salifodinae</name>
    <dbReference type="NCBI Taxonomy" id="2675099"/>
    <lineage>
        <taxon>Archaea</taxon>
        <taxon>Methanobacteriati</taxon>
        <taxon>Methanobacteriota</taxon>
        <taxon>Stenosarchaea group</taxon>
        <taxon>Halobacteria</taxon>
        <taxon>Halobacteriales</taxon>
        <taxon>Natrialbaceae</taxon>
        <taxon>Haloterrigena</taxon>
    </lineage>
</organism>
<dbReference type="AlphaFoldDB" id="A0A8T8DZQ5"/>
<dbReference type="Proteomes" id="UP000637819">
    <property type="component" value="Chromosome"/>
</dbReference>
<proteinExistence type="predicted"/>
<evidence type="ECO:0000313" key="1">
    <source>
        <dbReference type="EMBL" id="QRV15074.1"/>
    </source>
</evidence>
<sequence length="70" mass="7873">MIRQAQQFHDQIDAMKSWSHRAFADVTARAAVLDATDDEEGAEELREVARHLLTVADRVEGGDANRVRQP</sequence>